<dbReference type="Proteomes" id="UP001163046">
    <property type="component" value="Unassembled WGS sequence"/>
</dbReference>
<organism evidence="1 2">
    <name type="scientific">Desmophyllum pertusum</name>
    <dbReference type="NCBI Taxonomy" id="174260"/>
    <lineage>
        <taxon>Eukaryota</taxon>
        <taxon>Metazoa</taxon>
        <taxon>Cnidaria</taxon>
        <taxon>Anthozoa</taxon>
        <taxon>Hexacorallia</taxon>
        <taxon>Scleractinia</taxon>
        <taxon>Caryophylliina</taxon>
        <taxon>Caryophylliidae</taxon>
        <taxon>Desmophyllum</taxon>
    </lineage>
</organism>
<name>A0A9W9ZTQ5_9CNID</name>
<comment type="caution">
    <text evidence="1">The sequence shown here is derived from an EMBL/GenBank/DDBJ whole genome shotgun (WGS) entry which is preliminary data.</text>
</comment>
<dbReference type="OrthoDB" id="10016565at2759"/>
<dbReference type="InterPro" id="IPR002017">
    <property type="entry name" value="Spectrin_repeat"/>
</dbReference>
<sequence length="115" mass="13402">MGSPTDLFKYFRDIHQEIQDKEPTYAALLTAGEQLKETSQLPADRDNLQEKLDNMSQRWTELNTASDDRAAKLEQAVKLTRINRQDVGESFRVPYDELAQHRAQHRKRKSLKFAL</sequence>
<dbReference type="Gene3D" id="1.20.58.60">
    <property type="match status" value="1"/>
</dbReference>
<dbReference type="SUPFAM" id="SSF46966">
    <property type="entry name" value="Spectrin repeat"/>
    <property type="match status" value="1"/>
</dbReference>
<keyword evidence="2" id="KW-1185">Reference proteome</keyword>
<evidence type="ECO:0000313" key="1">
    <source>
        <dbReference type="EMBL" id="KAJ7387738.1"/>
    </source>
</evidence>
<protein>
    <submittedName>
        <fullName evidence="1">Uncharacterized protein</fullName>
    </submittedName>
</protein>
<evidence type="ECO:0000313" key="2">
    <source>
        <dbReference type="Proteomes" id="UP001163046"/>
    </source>
</evidence>
<gene>
    <name evidence="1" type="ORF">OS493_001081</name>
</gene>
<reference evidence="1" key="1">
    <citation type="submission" date="2023-01" db="EMBL/GenBank/DDBJ databases">
        <title>Genome assembly of the deep-sea coral Lophelia pertusa.</title>
        <authorList>
            <person name="Herrera S."/>
            <person name="Cordes E."/>
        </authorList>
    </citation>
    <scope>NUCLEOTIDE SEQUENCE</scope>
    <source>
        <strain evidence="1">USNM1676648</strain>
        <tissue evidence="1">Polyp</tissue>
    </source>
</reference>
<dbReference type="EMBL" id="MU825873">
    <property type="protein sequence ID" value="KAJ7387738.1"/>
    <property type="molecule type" value="Genomic_DNA"/>
</dbReference>
<proteinExistence type="predicted"/>
<accession>A0A9W9ZTQ5</accession>
<dbReference type="Pfam" id="PF00435">
    <property type="entry name" value="Spectrin"/>
    <property type="match status" value="1"/>
</dbReference>
<dbReference type="AlphaFoldDB" id="A0A9W9ZTQ5"/>